<dbReference type="SUPFAM" id="SSF46689">
    <property type="entry name" value="Homeodomain-like"/>
    <property type="match status" value="1"/>
</dbReference>
<dbReference type="PROSITE" id="PS00676">
    <property type="entry name" value="SIGMA54_INTERACT_2"/>
    <property type="match status" value="1"/>
</dbReference>
<proteinExistence type="predicted"/>
<organism evidence="11 12">
    <name type="scientific">Veronia pacifica</name>
    <dbReference type="NCBI Taxonomy" id="1080227"/>
    <lineage>
        <taxon>Bacteria</taxon>
        <taxon>Pseudomonadati</taxon>
        <taxon>Pseudomonadota</taxon>
        <taxon>Gammaproteobacteria</taxon>
        <taxon>Vibrionales</taxon>
        <taxon>Vibrionaceae</taxon>
        <taxon>Veronia</taxon>
    </lineage>
</organism>
<dbReference type="Pfam" id="PF02954">
    <property type="entry name" value="HTH_8"/>
    <property type="match status" value="1"/>
</dbReference>
<dbReference type="Gene3D" id="1.10.8.60">
    <property type="match status" value="1"/>
</dbReference>
<dbReference type="FunFam" id="3.40.50.300:FF:000006">
    <property type="entry name" value="DNA-binding transcriptional regulator NtrC"/>
    <property type="match status" value="1"/>
</dbReference>
<dbReference type="OrthoDB" id="9804019at2"/>
<evidence type="ECO:0000256" key="1">
    <source>
        <dbReference type="ARBA" id="ARBA00022553"/>
    </source>
</evidence>
<dbReference type="Proteomes" id="UP000094936">
    <property type="component" value="Unassembled WGS sequence"/>
</dbReference>
<evidence type="ECO:0000259" key="9">
    <source>
        <dbReference type="PROSITE" id="PS50045"/>
    </source>
</evidence>
<dbReference type="InterPro" id="IPR009057">
    <property type="entry name" value="Homeodomain-like_sf"/>
</dbReference>
<evidence type="ECO:0000256" key="7">
    <source>
        <dbReference type="ARBA" id="ARBA00023163"/>
    </source>
</evidence>
<dbReference type="Gene3D" id="3.40.50.300">
    <property type="entry name" value="P-loop containing nucleotide triphosphate hydrolases"/>
    <property type="match status" value="1"/>
</dbReference>
<evidence type="ECO:0000256" key="6">
    <source>
        <dbReference type="ARBA" id="ARBA00023125"/>
    </source>
</evidence>
<sequence>MRDVYFIDDETDLRHAYQQTFELEDIDAAFFSSAEEALLAIKEQGLPLVVVSDIRLPGLSGIDLCRTVIHRNPDLPVVLITGHGDIATAVDAMKDGAYDFIEKPFSSKRLIDTIRRAIEKQKLIRENEALRRKLKASQVLGPRIIGTNEDIVALKETISQIADTQTDVLILGETGTGKELVARSLHEHSTRNAHPFVAINCGAVPENLIESELFGHEKGAFTGADSLRVGKFEHANKGTLFLDEIESMPMQAQIRLLRVLQERTVERIGSNTSRPIDIRVIAATKTDLFEASEQRQFRQDLYYRLNVVTLSLPPLRARKDDIPALFHHFLLIASDRHGKATPTLDSQSLNHLMQHDWPGNIRELRNAAERFVLFRKLDPLTNEREKAETVALADKVAEFERAAIEQALIENGGSIKHTMQMLQLARKTLYDKMQRYGLDKEDYKNADL</sequence>
<dbReference type="InterPro" id="IPR027417">
    <property type="entry name" value="P-loop_NTPase"/>
</dbReference>
<dbReference type="PANTHER" id="PTHR32071:SF57">
    <property type="entry name" value="C4-DICARBOXYLATE TRANSPORT TRANSCRIPTIONAL REGULATORY PROTEIN DCTD"/>
    <property type="match status" value="1"/>
</dbReference>
<dbReference type="SUPFAM" id="SSF52172">
    <property type="entry name" value="CheY-like"/>
    <property type="match status" value="1"/>
</dbReference>
<gene>
    <name evidence="11" type="ORF">A8L45_01200</name>
</gene>
<evidence type="ECO:0000256" key="3">
    <source>
        <dbReference type="ARBA" id="ARBA00022840"/>
    </source>
</evidence>
<evidence type="ECO:0000256" key="4">
    <source>
        <dbReference type="ARBA" id="ARBA00023012"/>
    </source>
</evidence>
<evidence type="ECO:0000256" key="8">
    <source>
        <dbReference type="PROSITE-ProRule" id="PRU00169"/>
    </source>
</evidence>
<name>A0A1C3ESU1_9GAMM</name>
<dbReference type="GO" id="GO:0005524">
    <property type="term" value="F:ATP binding"/>
    <property type="evidence" value="ECO:0007669"/>
    <property type="project" value="UniProtKB-KW"/>
</dbReference>
<dbReference type="InterPro" id="IPR002078">
    <property type="entry name" value="Sigma_54_int"/>
</dbReference>
<dbReference type="InterPro" id="IPR025662">
    <property type="entry name" value="Sigma_54_int_dom_ATP-bd_1"/>
</dbReference>
<dbReference type="STRING" id="1080227.A8L45_01200"/>
<dbReference type="InterPro" id="IPR011006">
    <property type="entry name" value="CheY-like_superfamily"/>
</dbReference>
<dbReference type="PROSITE" id="PS50045">
    <property type="entry name" value="SIGMA54_INTERACT_4"/>
    <property type="match status" value="1"/>
</dbReference>
<dbReference type="InterPro" id="IPR001789">
    <property type="entry name" value="Sig_transdc_resp-reg_receiver"/>
</dbReference>
<keyword evidence="6" id="KW-0238">DNA-binding</keyword>
<keyword evidence="1 8" id="KW-0597">Phosphoprotein</keyword>
<dbReference type="PANTHER" id="PTHR32071">
    <property type="entry name" value="TRANSCRIPTIONAL REGULATORY PROTEIN"/>
    <property type="match status" value="1"/>
</dbReference>
<dbReference type="InterPro" id="IPR025944">
    <property type="entry name" value="Sigma_54_int_dom_CS"/>
</dbReference>
<keyword evidence="4" id="KW-0902">Two-component regulatory system</keyword>
<dbReference type="Pfam" id="PF00158">
    <property type="entry name" value="Sigma54_activat"/>
    <property type="match status" value="1"/>
</dbReference>
<keyword evidence="2" id="KW-0547">Nucleotide-binding</keyword>
<keyword evidence="12" id="KW-1185">Reference proteome</keyword>
<dbReference type="RefSeq" id="WP_068898366.1">
    <property type="nucleotide sequence ID" value="NZ_JBHUIF010000002.1"/>
</dbReference>
<dbReference type="InterPro" id="IPR058031">
    <property type="entry name" value="AAA_lid_NorR"/>
</dbReference>
<dbReference type="Gene3D" id="3.40.50.2300">
    <property type="match status" value="1"/>
</dbReference>
<dbReference type="InterPro" id="IPR002197">
    <property type="entry name" value="HTH_Fis"/>
</dbReference>
<dbReference type="PROSITE" id="PS50110">
    <property type="entry name" value="RESPONSE_REGULATORY"/>
    <property type="match status" value="1"/>
</dbReference>
<dbReference type="FunFam" id="3.40.50.2300:FF:000018">
    <property type="entry name" value="DNA-binding transcriptional regulator NtrC"/>
    <property type="match status" value="1"/>
</dbReference>
<dbReference type="InterPro" id="IPR003593">
    <property type="entry name" value="AAA+_ATPase"/>
</dbReference>
<dbReference type="CDD" id="cd00009">
    <property type="entry name" value="AAA"/>
    <property type="match status" value="1"/>
</dbReference>
<reference evidence="11 12" key="1">
    <citation type="submission" date="2016-05" db="EMBL/GenBank/DDBJ databases">
        <title>Genomic Taxonomy of the Vibrionaceae.</title>
        <authorList>
            <person name="Gomez-Gil B."/>
            <person name="Enciso-Ibarra J."/>
        </authorList>
    </citation>
    <scope>NUCLEOTIDE SEQUENCE [LARGE SCALE GENOMIC DNA]</scope>
    <source>
        <strain evidence="11 12">CAIM 1920</strain>
    </source>
</reference>
<dbReference type="SMART" id="SM00448">
    <property type="entry name" value="REC"/>
    <property type="match status" value="1"/>
</dbReference>
<dbReference type="Pfam" id="PF00072">
    <property type="entry name" value="Response_reg"/>
    <property type="match status" value="1"/>
</dbReference>
<keyword evidence="3" id="KW-0067">ATP-binding</keyword>
<keyword evidence="5" id="KW-0805">Transcription regulation</keyword>
<evidence type="ECO:0000256" key="2">
    <source>
        <dbReference type="ARBA" id="ARBA00022741"/>
    </source>
</evidence>
<feature type="domain" description="Response regulatory" evidence="10">
    <location>
        <begin position="3"/>
        <end position="118"/>
    </location>
</feature>
<dbReference type="GO" id="GO:0043565">
    <property type="term" value="F:sequence-specific DNA binding"/>
    <property type="evidence" value="ECO:0007669"/>
    <property type="project" value="InterPro"/>
</dbReference>
<evidence type="ECO:0000259" key="10">
    <source>
        <dbReference type="PROSITE" id="PS50110"/>
    </source>
</evidence>
<dbReference type="PROSITE" id="PS00675">
    <property type="entry name" value="SIGMA54_INTERACT_1"/>
    <property type="match status" value="1"/>
</dbReference>
<dbReference type="Pfam" id="PF25601">
    <property type="entry name" value="AAA_lid_14"/>
    <property type="match status" value="1"/>
</dbReference>
<dbReference type="InterPro" id="IPR025943">
    <property type="entry name" value="Sigma_54_int_dom_ATP-bd_2"/>
</dbReference>
<dbReference type="GO" id="GO:0000160">
    <property type="term" value="P:phosphorelay signal transduction system"/>
    <property type="evidence" value="ECO:0007669"/>
    <property type="project" value="UniProtKB-KW"/>
</dbReference>
<dbReference type="Gene3D" id="1.10.10.60">
    <property type="entry name" value="Homeodomain-like"/>
    <property type="match status" value="1"/>
</dbReference>
<evidence type="ECO:0000256" key="5">
    <source>
        <dbReference type="ARBA" id="ARBA00023015"/>
    </source>
</evidence>
<dbReference type="EMBL" id="LYBM01000001">
    <property type="protein sequence ID" value="ODA36245.1"/>
    <property type="molecule type" value="Genomic_DNA"/>
</dbReference>
<protein>
    <submittedName>
        <fullName evidence="11">C4-dicarboxylate ABC transporter</fullName>
    </submittedName>
</protein>
<feature type="domain" description="Sigma-54 factor interaction" evidence="9">
    <location>
        <begin position="144"/>
        <end position="373"/>
    </location>
</feature>
<accession>A0A1C3ESU1</accession>
<dbReference type="GO" id="GO:0006355">
    <property type="term" value="P:regulation of DNA-templated transcription"/>
    <property type="evidence" value="ECO:0007669"/>
    <property type="project" value="InterPro"/>
</dbReference>
<dbReference type="AlphaFoldDB" id="A0A1C3ESU1"/>
<keyword evidence="7" id="KW-0804">Transcription</keyword>
<dbReference type="SMART" id="SM00382">
    <property type="entry name" value="AAA"/>
    <property type="match status" value="1"/>
</dbReference>
<evidence type="ECO:0000313" key="11">
    <source>
        <dbReference type="EMBL" id="ODA36245.1"/>
    </source>
</evidence>
<feature type="modified residue" description="4-aspartylphosphate" evidence="8">
    <location>
        <position position="53"/>
    </location>
</feature>
<comment type="caution">
    <text evidence="11">The sequence shown here is derived from an EMBL/GenBank/DDBJ whole genome shotgun (WGS) entry which is preliminary data.</text>
</comment>
<dbReference type="SUPFAM" id="SSF52540">
    <property type="entry name" value="P-loop containing nucleoside triphosphate hydrolases"/>
    <property type="match status" value="1"/>
</dbReference>
<dbReference type="PROSITE" id="PS00688">
    <property type="entry name" value="SIGMA54_INTERACT_3"/>
    <property type="match status" value="1"/>
</dbReference>
<evidence type="ECO:0000313" key="12">
    <source>
        <dbReference type="Proteomes" id="UP000094936"/>
    </source>
</evidence>